<protein>
    <submittedName>
        <fullName evidence="1">Uncharacterized protein</fullName>
    </submittedName>
</protein>
<proteinExistence type="predicted"/>
<accession>A0ACB8W8Y2</accession>
<evidence type="ECO:0000313" key="1">
    <source>
        <dbReference type="EMBL" id="KAI3363233.1"/>
    </source>
</evidence>
<comment type="caution">
    <text evidence="1">The sequence shown here is derived from an EMBL/GenBank/DDBJ whole genome shotgun (WGS) entry which is preliminary data.</text>
</comment>
<organism evidence="1 2">
    <name type="scientific">Scortum barcoo</name>
    <name type="common">barcoo grunter</name>
    <dbReference type="NCBI Taxonomy" id="214431"/>
    <lineage>
        <taxon>Eukaryota</taxon>
        <taxon>Metazoa</taxon>
        <taxon>Chordata</taxon>
        <taxon>Craniata</taxon>
        <taxon>Vertebrata</taxon>
        <taxon>Euteleostomi</taxon>
        <taxon>Actinopterygii</taxon>
        <taxon>Neopterygii</taxon>
        <taxon>Teleostei</taxon>
        <taxon>Neoteleostei</taxon>
        <taxon>Acanthomorphata</taxon>
        <taxon>Eupercaria</taxon>
        <taxon>Centrarchiformes</taxon>
        <taxon>Terapontoidei</taxon>
        <taxon>Terapontidae</taxon>
        <taxon>Scortum</taxon>
    </lineage>
</organism>
<dbReference type="EMBL" id="CM041544">
    <property type="protein sequence ID" value="KAI3363233.1"/>
    <property type="molecule type" value="Genomic_DNA"/>
</dbReference>
<dbReference type="Proteomes" id="UP000831701">
    <property type="component" value="Chromosome 14"/>
</dbReference>
<gene>
    <name evidence="1" type="ORF">L3Q82_011866</name>
</gene>
<sequence>MFLVLLLGLYVATGELVTPVSSCPSQCSCFYHNLSDGSQARSVICNDPEISVVPVGFPVDTSKLRIEKTAMQRIPSEAFNYLSSLEFLWMSFNTLSALNPDSFRGLLNLEELRLDGNALTAFPWESLMDMPCLRLLDLHNNQLTSLPAEATTYIKNLTYLDLSSNSLLTLPAEVLTTWLAAKPVQGPESSKMILGLTSTPAICRLVYHFAHSWTACLPPVASLVPSPSGLHDNPWVCDCRLYDLVQFQKFPTLSVAFIDTRLRCSAPESVSGVLFSDAELRRCQLPRIHTAVARVRSAVGNNVLLRCGTIGVPIPDLTWRRADGRALNGTVQQETSKEGITWSILSVPAVSYRDSGKYICKATNYAGNAEAVISLIISNSPKPEGNQTSNDKKPKVKKPNQMGKAAYQEKLVARYVVPTSTPSSLPALDPGFPPGLGPEPGPASYNLADRATPGPATSSNPDALLDLEKTNLSNLAANTSSLQQDPDRVVRSVKVVGDTDNTISLNWRAPKAKNTTAFSVLYAVFGERDMRKINVGAGQNRVTIEGLVPRTKYIACVCVRGLIPKKEQCVIFSTDEAASATGTQRLINVIVITVACVIAVPLTVIVCCGALKRRIQKYWGKKSKDIQDSYVTFETLSPGTKAKGLEGEYLNRLNPEESNRLLSARSSLDSEATAKIEGQPNESLVCMDEGAFGAIPEHLPDDMTKIRIEKSHFTEIPRGAFSKTPALENLWLNFNDITVINSKGLEGLGNLTELRLQGNKLRSVPWTAFEDTPALQILDLKHNQLDVLPEHALKFLPGLTYLDLSFNRLTVISKEVFQNWPLYQKLQSAEEREPSAFGPNVVLALHDNAWLCDCRLKGFVEFIRSLSPPIILMNSYLTCSGPDFKAGKFFHEVELRACVRPVVTAASSNISLPQGANLTLRCLAKARPDPAVWWTYGLKIIRGFHESQERVDEDTIRSLLVIPSLHAADSGVYTCTAVNFIGNSSVSILLNVHSPGGSQSSLLPGIPAPPAAGDENIYIDIRIAKQTVRGISIEWYAALDRPAETWFTIHFGRADADKKEMIYIGPGIHSYSVSDLLPATKYEICVTLKNQAPHPGQCIVFVTGSDVTEKEQREKLIHIVVIVLAMVLAVPIGMYACTTDTKFACLEGIMESWKNRRRGNSSPEMERERQGTFDSLQAASDEGLVNKDSSEDRK</sequence>
<reference evidence="1" key="1">
    <citation type="submission" date="2022-04" db="EMBL/GenBank/DDBJ databases">
        <title>Jade perch genome.</title>
        <authorList>
            <person name="Chao B."/>
        </authorList>
    </citation>
    <scope>NUCLEOTIDE SEQUENCE</scope>
    <source>
        <strain evidence="1">CB-2022</strain>
    </source>
</reference>
<keyword evidence="2" id="KW-1185">Reference proteome</keyword>
<feature type="non-terminal residue" evidence="1">
    <location>
        <position position="1194"/>
    </location>
</feature>
<evidence type="ECO:0000313" key="2">
    <source>
        <dbReference type="Proteomes" id="UP000831701"/>
    </source>
</evidence>
<name>A0ACB8W8Y2_9TELE</name>